<gene>
    <name evidence="2" type="ORF">FA13DRAFT_1706017</name>
</gene>
<feature type="region of interest" description="Disordered" evidence="1">
    <location>
        <begin position="131"/>
        <end position="155"/>
    </location>
</feature>
<evidence type="ECO:0000313" key="2">
    <source>
        <dbReference type="EMBL" id="TEB36773.1"/>
    </source>
</evidence>
<feature type="compositionally biased region" description="Polar residues" evidence="1">
    <location>
        <begin position="17"/>
        <end position="26"/>
    </location>
</feature>
<dbReference type="AlphaFoldDB" id="A0A4Y7TRG5"/>
<sequence>MTTRAATRARRGAPATNSANQDTQAPTLPKATSKKGPKKPPNVENTQGTDTNSIEPPKPARTKAQPQTATTASTSRSPEIAVENAICLSGNLAFPSHDRPGAMFLSPLIPNVQISYISTVAYRSLFSTAEKELAPAQGAPGPRKSKRDKARTEDKGCCKEADKLWEKLEQRDAQAVQRQLDESPLVLVTTGTNAFQQSEDDYEEINMSNISPSTSEEDEAVRTTLLNRDHNNSEIEELSTDDDNDDAKAVAILQAQIQAIQLKKRSKPAKVSKPGPPSSTLPLASGLREEFRHDDARPTTVIPTAKAGFGGLQDDDIEDSPPQDMGDGQPSLQQNVASVGGILQRDPSRGNTNVAMLAPALHNQVPPPTHSIFRHPPPLVPAQLLRRTQAVQQTNPIPEAGSTASNTQPKGKKPKGCVKVADLPSFATTGREWVLRYLPSLTQTLFTSSKLFSDFREQSSTFRDTCQVLVRQVFPRVVYEVGPHGDKVVALSYARVNERRGRIVKDALDMIQKHVKDTFTDEINAASLPAGSLALPAHVPRPSGRFQSQFAISLLKTSLKRMDGSVLKDRQFVPIGLGALILTALKRAATSVRPDGTLIPGIPDFSYDNSGSTCDGWVRTLKSILQQKWQEILELGEPERLHTPPRVTGNSLIDYQRATLFNFESPAKGSQTWK</sequence>
<keyword evidence="3" id="KW-1185">Reference proteome</keyword>
<feature type="region of interest" description="Disordered" evidence="1">
    <location>
        <begin position="1"/>
        <end position="78"/>
    </location>
</feature>
<feature type="compositionally biased region" description="Polar residues" evidence="1">
    <location>
        <begin position="43"/>
        <end position="54"/>
    </location>
</feature>
<evidence type="ECO:0000256" key="1">
    <source>
        <dbReference type="SAM" id="MobiDB-lite"/>
    </source>
</evidence>
<dbReference type="STRING" id="71717.A0A4Y7TRG5"/>
<evidence type="ECO:0000313" key="3">
    <source>
        <dbReference type="Proteomes" id="UP000298030"/>
    </source>
</evidence>
<organism evidence="2 3">
    <name type="scientific">Coprinellus micaceus</name>
    <name type="common">Glistening ink-cap mushroom</name>
    <name type="synonym">Coprinus micaceus</name>
    <dbReference type="NCBI Taxonomy" id="71717"/>
    <lineage>
        <taxon>Eukaryota</taxon>
        <taxon>Fungi</taxon>
        <taxon>Dikarya</taxon>
        <taxon>Basidiomycota</taxon>
        <taxon>Agaricomycotina</taxon>
        <taxon>Agaricomycetes</taxon>
        <taxon>Agaricomycetidae</taxon>
        <taxon>Agaricales</taxon>
        <taxon>Agaricineae</taxon>
        <taxon>Psathyrellaceae</taxon>
        <taxon>Coprinellus</taxon>
    </lineage>
</organism>
<dbReference type="EMBL" id="QPFP01000005">
    <property type="protein sequence ID" value="TEB36773.1"/>
    <property type="molecule type" value="Genomic_DNA"/>
</dbReference>
<dbReference type="Proteomes" id="UP000298030">
    <property type="component" value="Unassembled WGS sequence"/>
</dbReference>
<feature type="region of interest" description="Disordered" evidence="1">
    <location>
        <begin position="396"/>
        <end position="416"/>
    </location>
</feature>
<feature type="region of interest" description="Disordered" evidence="1">
    <location>
        <begin position="263"/>
        <end position="333"/>
    </location>
</feature>
<feature type="compositionally biased region" description="Low complexity" evidence="1">
    <location>
        <begin position="1"/>
        <end position="16"/>
    </location>
</feature>
<feature type="compositionally biased region" description="Basic and acidic residues" evidence="1">
    <location>
        <begin position="287"/>
        <end position="297"/>
    </location>
</feature>
<comment type="caution">
    <text evidence="2">The sequence shown here is derived from an EMBL/GenBank/DDBJ whole genome shotgun (WGS) entry which is preliminary data.</text>
</comment>
<feature type="compositionally biased region" description="Low complexity" evidence="1">
    <location>
        <begin position="62"/>
        <end position="78"/>
    </location>
</feature>
<dbReference type="OrthoDB" id="3070163at2759"/>
<feature type="compositionally biased region" description="Polar residues" evidence="1">
    <location>
        <begin position="396"/>
        <end position="408"/>
    </location>
</feature>
<protein>
    <submittedName>
        <fullName evidence="2">Uncharacterized protein</fullName>
    </submittedName>
</protein>
<name>A0A4Y7TRG5_COPMI</name>
<reference evidence="2 3" key="1">
    <citation type="journal article" date="2019" name="Nat. Ecol. Evol.">
        <title>Megaphylogeny resolves global patterns of mushroom evolution.</title>
        <authorList>
            <person name="Varga T."/>
            <person name="Krizsan K."/>
            <person name="Foldi C."/>
            <person name="Dima B."/>
            <person name="Sanchez-Garcia M."/>
            <person name="Sanchez-Ramirez S."/>
            <person name="Szollosi G.J."/>
            <person name="Szarkandi J.G."/>
            <person name="Papp V."/>
            <person name="Albert L."/>
            <person name="Andreopoulos W."/>
            <person name="Angelini C."/>
            <person name="Antonin V."/>
            <person name="Barry K.W."/>
            <person name="Bougher N.L."/>
            <person name="Buchanan P."/>
            <person name="Buyck B."/>
            <person name="Bense V."/>
            <person name="Catcheside P."/>
            <person name="Chovatia M."/>
            <person name="Cooper J."/>
            <person name="Damon W."/>
            <person name="Desjardin D."/>
            <person name="Finy P."/>
            <person name="Geml J."/>
            <person name="Haridas S."/>
            <person name="Hughes K."/>
            <person name="Justo A."/>
            <person name="Karasinski D."/>
            <person name="Kautmanova I."/>
            <person name="Kiss B."/>
            <person name="Kocsube S."/>
            <person name="Kotiranta H."/>
            <person name="LaButti K.M."/>
            <person name="Lechner B.E."/>
            <person name="Liimatainen K."/>
            <person name="Lipzen A."/>
            <person name="Lukacs Z."/>
            <person name="Mihaltcheva S."/>
            <person name="Morgado L.N."/>
            <person name="Niskanen T."/>
            <person name="Noordeloos M.E."/>
            <person name="Ohm R.A."/>
            <person name="Ortiz-Santana B."/>
            <person name="Ovrebo C."/>
            <person name="Racz N."/>
            <person name="Riley R."/>
            <person name="Savchenko A."/>
            <person name="Shiryaev A."/>
            <person name="Soop K."/>
            <person name="Spirin V."/>
            <person name="Szebenyi C."/>
            <person name="Tomsovsky M."/>
            <person name="Tulloss R.E."/>
            <person name="Uehling J."/>
            <person name="Grigoriev I.V."/>
            <person name="Vagvolgyi C."/>
            <person name="Papp T."/>
            <person name="Martin F.M."/>
            <person name="Miettinen O."/>
            <person name="Hibbett D.S."/>
            <person name="Nagy L.G."/>
        </authorList>
    </citation>
    <scope>NUCLEOTIDE SEQUENCE [LARGE SCALE GENOMIC DNA]</scope>
    <source>
        <strain evidence="2 3">FP101781</strain>
    </source>
</reference>
<proteinExistence type="predicted"/>
<accession>A0A4Y7TRG5</accession>